<proteinExistence type="predicted"/>
<protein>
    <submittedName>
        <fullName evidence="2">Glutaredoxin</fullName>
    </submittedName>
</protein>
<dbReference type="PROSITE" id="PS51354">
    <property type="entry name" value="GLUTAREDOXIN_2"/>
    <property type="match status" value="1"/>
</dbReference>
<dbReference type="InterPro" id="IPR004045">
    <property type="entry name" value="Glutathione_S-Trfase_N"/>
</dbReference>
<gene>
    <name evidence="2" type="ORF">MNBD_GAMMA25-1927</name>
</gene>
<dbReference type="Gene3D" id="3.40.30.10">
    <property type="entry name" value="Glutaredoxin"/>
    <property type="match status" value="1"/>
</dbReference>
<dbReference type="PANTHER" id="PTHR45288">
    <property type="entry name" value="THIOREDOXIN FAMILY PROTEIN"/>
    <property type="match status" value="1"/>
</dbReference>
<dbReference type="EMBL" id="UOFY01000008">
    <property type="protein sequence ID" value="VAX06539.1"/>
    <property type="molecule type" value="Genomic_DNA"/>
</dbReference>
<evidence type="ECO:0000313" key="2">
    <source>
        <dbReference type="EMBL" id="VAX06539.1"/>
    </source>
</evidence>
<reference evidence="2" key="1">
    <citation type="submission" date="2018-06" db="EMBL/GenBank/DDBJ databases">
        <authorList>
            <person name="Zhirakovskaya E."/>
        </authorList>
    </citation>
    <scope>NUCLEOTIDE SEQUENCE</scope>
</reference>
<organism evidence="2">
    <name type="scientific">hydrothermal vent metagenome</name>
    <dbReference type="NCBI Taxonomy" id="652676"/>
    <lineage>
        <taxon>unclassified sequences</taxon>
        <taxon>metagenomes</taxon>
        <taxon>ecological metagenomes</taxon>
    </lineage>
</organism>
<dbReference type="PROSITE" id="PS50404">
    <property type="entry name" value="GST_NTER"/>
    <property type="match status" value="1"/>
</dbReference>
<dbReference type="Pfam" id="PF13417">
    <property type="entry name" value="GST_N_3"/>
    <property type="match status" value="1"/>
</dbReference>
<dbReference type="SUPFAM" id="SSF52833">
    <property type="entry name" value="Thioredoxin-like"/>
    <property type="match status" value="1"/>
</dbReference>
<feature type="domain" description="GST N-terminal" evidence="1">
    <location>
        <begin position="40"/>
        <end position="124"/>
    </location>
</feature>
<dbReference type="AlphaFoldDB" id="A0A3B1AL06"/>
<accession>A0A3B1AL06</accession>
<sequence>MIKVIRWILGKIILFIDWVFTPRSLKRSPETQMQIVQQTQMLKLYQYKACPFCVKVRRTMKRLNLPIETRDAKRQASRREELEKEGGEVKVPCLRIADENGSVKWMYESSDIINYLEQRFSPSSSTV</sequence>
<dbReference type="InterPro" id="IPR036249">
    <property type="entry name" value="Thioredoxin-like_sf"/>
</dbReference>
<name>A0A3B1AL06_9ZZZZ</name>
<evidence type="ECO:0000259" key="1">
    <source>
        <dbReference type="PROSITE" id="PS50404"/>
    </source>
</evidence>
<dbReference type="PANTHER" id="PTHR45288:SF1">
    <property type="entry name" value="THIOREDOXIN FAMILY PROTEIN"/>
    <property type="match status" value="1"/>
</dbReference>